<gene>
    <name evidence="2" type="ORF">SAMN05216564_110107</name>
</gene>
<reference evidence="3" key="1">
    <citation type="submission" date="2016-10" db="EMBL/GenBank/DDBJ databases">
        <authorList>
            <person name="Varghese N."/>
            <person name="Submissions S."/>
        </authorList>
    </citation>
    <scope>NUCLEOTIDE SEQUENCE [LARGE SCALE GENOMIC DNA]</scope>
    <source>
        <strain evidence="3">DC30,IBRC 10041,KCTC 4046</strain>
    </source>
</reference>
<keyword evidence="3" id="KW-1185">Reference proteome</keyword>
<dbReference type="EMBL" id="FNPC01000010">
    <property type="protein sequence ID" value="SDY80679.1"/>
    <property type="molecule type" value="Genomic_DNA"/>
</dbReference>
<name>A0A1H3MXI4_9EURY</name>
<dbReference type="AlphaFoldDB" id="A0A1H3MXI4"/>
<dbReference type="Pfam" id="PF26451">
    <property type="entry name" value="DUF8130"/>
    <property type="match status" value="1"/>
</dbReference>
<sequence>MVSLTGCLGATEYTITDVNAETTTPLGISIEIVEPNAVIEHPAQMAFSVTNKQESPIEIRNTGIWPFGLLELVPSLDTQDGGSGTILWTDRYEESRYVDAESRQSYGVESTPLVRTLDAGETVTETYDVHGSDIIETGTMYVRGRFEPPILEYTTEENEEWDSFSPEITVKLGEQSLI</sequence>
<protein>
    <recommendedName>
        <fullName evidence="1">DUF8130 domain-containing protein</fullName>
    </recommendedName>
</protein>
<feature type="domain" description="DUF8130" evidence="1">
    <location>
        <begin position="2"/>
        <end position="176"/>
    </location>
</feature>
<evidence type="ECO:0000313" key="3">
    <source>
        <dbReference type="Proteomes" id="UP000199079"/>
    </source>
</evidence>
<organism evidence="2 3">
    <name type="scientific">Halopenitus persicus</name>
    <dbReference type="NCBI Taxonomy" id="1048396"/>
    <lineage>
        <taxon>Archaea</taxon>
        <taxon>Methanobacteriati</taxon>
        <taxon>Methanobacteriota</taxon>
        <taxon>Stenosarchaea group</taxon>
        <taxon>Halobacteria</taxon>
        <taxon>Halobacteriales</taxon>
        <taxon>Haloferacaceae</taxon>
        <taxon>Halopenitus</taxon>
    </lineage>
</organism>
<proteinExistence type="predicted"/>
<evidence type="ECO:0000259" key="1">
    <source>
        <dbReference type="Pfam" id="PF26451"/>
    </source>
</evidence>
<evidence type="ECO:0000313" key="2">
    <source>
        <dbReference type="EMBL" id="SDY80679.1"/>
    </source>
</evidence>
<accession>A0A1H3MXI4</accession>
<dbReference type="InterPro" id="IPR058443">
    <property type="entry name" value="DUF8130"/>
</dbReference>
<dbReference type="Proteomes" id="UP000199079">
    <property type="component" value="Unassembled WGS sequence"/>
</dbReference>